<dbReference type="AlphaFoldDB" id="A0A9P8C1U1"/>
<dbReference type="PANTHER" id="PTHR14005">
    <property type="entry name" value="EUKARYOTIC TRANSLATION INITIATION FACTOR 3, THETA SUBUNIT"/>
    <property type="match status" value="1"/>
</dbReference>
<feature type="compositionally biased region" description="Low complexity" evidence="2">
    <location>
        <begin position="726"/>
        <end position="738"/>
    </location>
</feature>
<dbReference type="GO" id="GO:0003729">
    <property type="term" value="F:mRNA binding"/>
    <property type="evidence" value="ECO:0007669"/>
    <property type="project" value="TreeGrafter"/>
</dbReference>
<dbReference type="Proteomes" id="UP000824998">
    <property type="component" value="Unassembled WGS sequence"/>
</dbReference>
<proteinExistence type="predicted"/>
<dbReference type="GO" id="GO:0071541">
    <property type="term" value="C:eukaryotic translation initiation factor 3 complex, eIF3m"/>
    <property type="evidence" value="ECO:0007669"/>
    <property type="project" value="TreeGrafter"/>
</dbReference>
<dbReference type="OrthoDB" id="3045089at2759"/>
<dbReference type="Pfam" id="PF22893">
    <property type="entry name" value="ULD_2"/>
    <property type="match status" value="1"/>
</dbReference>
<comment type="caution">
    <text evidence="4">The sequence shown here is derived from an EMBL/GenBank/DDBJ whole genome shotgun (WGS) entry which is preliminary data.</text>
</comment>
<feature type="compositionally biased region" description="Pro residues" evidence="2">
    <location>
        <begin position="654"/>
        <end position="669"/>
    </location>
</feature>
<keyword evidence="5" id="KW-1185">Reference proteome</keyword>
<dbReference type="InterPro" id="IPR054464">
    <property type="entry name" value="ULD_fung"/>
</dbReference>
<sequence>MTTSTESNSQQSHSNSSSRSTSRSADSYTDEEGSGVRVPSHQYSDEDESWEQLYDTDELISPSESASRPTSRPRNGPRYRQSESRPPPVSRPTRRHTTAEKSTSHRAPAVSRIHRHAPAPPSSVDPSEDYPAYGRGYPAVAPTQQQFGGRAPGPGYSPSVFSGPSGYAPPPFVGGGPGGALTPYGQGSPYQQFPQNNPFTPQTSPNPPPQGAGFFGPPGGHHPPHSTVGGPAGYPAHDMLPYGPPGGFQGHAAQPGYGGYGHNIGPPGMSPQHMYQYAQPPQWPQSEPSVVPDPETEKKLVTIQQAMEAQKINYEKAQKEIADRDAKEAAAIAAAEQAKKSAEEKAAWERMIAEEKASLERRNKEERDALEKKNAADKAALEKQLADEKAAWEKKVEEEKKAARAQGAENVRKQVEAENKKKEAEAAEAAARAAAAAELQKIKNDAAAEQKRLKDEAAAESKKLKEEAAAESEKLKKAAAEEAEEARKKAAAELASAIAAGKPPEPEKKKPLRFKDAVGRKFSFPFHLCATWAGMEELIKQAFMHVEVIGPHVAEGHYDLIGPNGEIILPQVWETMIEPDWSITMHMWPMPEPRPGPGPGPGPGPHHGGPFGHGPERPRSRHAGGPPHDPRDPRNRAPPPGTGGPSGPQGGRAPPQPPPGGWPPPPPPPGHHRPGGGGAGPRGSYGNGGGYGPGGPPVIVVPHRDGGSGGNKSKSKPSKTMLGWMAGKPSKPAGKGKACVPGSSTTANELRSKKS</sequence>
<dbReference type="PANTHER" id="PTHR14005:SF0">
    <property type="entry name" value="EUKARYOTIC TRANSLATION INITIATION FACTOR 3 SUBUNIT A"/>
    <property type="match status" value="1"/>
</dbReference>
<evidence type="ECO:0000256" key="1">
    <source>
        <dbReference type="SAM" id="Coils"/>
    </source>
</evidence>
<protein>
    <recommendedName>
        <fullName evidence="3">Ubiquitin-like domain-containing protein</fullName>
    </recommendedName>
</protein>
<dbReference type="InterPro" id="IPR027512">
    <property type="entry name" value="EIF3A"/>
</dbReference>
<feature type="coiled-coil region" evidence="1">
    <location>
        <begin position="300"/>
        <end position="327"/>
    </location>
</feature>
<evidence type="ECO:0000313" key="4">
    <source>
        <dbReference type="EMBL" id="KAG9230235.1"/>
    </source>
</evidence>
<gene>
    <name evidence="4" type="ORF">BJ875DRAFT_445212</name>
</gene>
<dbReference type="GO" id="GO:0003743">
    <property type="term" value="F:translation initiation factor activity"/>
    <property type="evidence" value="ECO:0007669"/>
    <property type="project" value="TreeGrafter"/>
</dbReference>
<dbReference type="EMBL" id="MU251690">
    <property type="protein sequence ID" value="KAG9230235.1"/>
    <property type="molecule type" value="Genomic_DNA"/>
</dbReference>
<feature type="compositionally biased region" description="Gly residues" evidence="2">
    <location>
        <begin position="675"/>
        <end position="693"/>
    </location>
</feature>
<feature type="compositionally biased region" description="Basic and acidic residues" evidence="2">
    <location>
        <begin position="410"/>
        <end position="425"/>
    </location>
</feature>
<name>A0A9P8C1U1_9HELO</name>
<feature type="compositionally biased region" description="Low complexity" evidence="2">
    <location>
        <begin position="1"/>
        <end position="24"/>
    </location>
</feature>
<dbReference type="GO" id="GO:0001732">
    <property type="term" value="P:formation of cytoplasmic translation initiation complex"/>
    <property type="evidence" value="ECO:0007669"/>
    <property type="project" value="TreeGrafter"/>
</dbReference>
<reference evidence="4" key="1">
    <citation type="journal article" date="2021" name="IMA Fungus">
        <title>Genomic characterization of three marine fungi, including Emericellopsis atlantica sp. nov. with signatures of a generalist lifestyle and marine biomass degradation.</title>
        <authorList>
            <person name="Hagestad O.C."/>
            <person name="Hou L."/>
            <person name="Andersen J.H."/>
            <person name="Hansen E.H."/>
            <person name="Altermark B."/>
            <person name="Li C."/>
            <person name="Kuhnert E."/>
            <person name="Cox R.J."/>
            <person name="Crous P.W."/>
            <person name="Spatafora J.W."/>
            <person name="Lail K."/>
            <person name="Amirebrahimi M."/>
            <person name="Lipzen A."/>
            <person name="Pangilinan J."/>
            <person name="Andreopoulos W."/>
            <person name="Hayes R.D."/>
            <person name="Ng V."/>
            <person name="Grigoriev I.V."/>
            <person name="Jackson S.A."/>
            <person name="Sutton T.D.S."/>
            <person name="Dobson A.D.W."/>
            <person name="Rama T."/>
        </authorList>
    </citation>
    <scope>NUCLEOTIDE SEQUENCE</scope>
    <source>
        <strain evidence="4">TRa018bII</strain>
    </source>
</reference>
<feature type="region of interest" description="Disordered" evidence="2">
    <location>
        <begin position="401"/>
        <end position="431"/>
    </location>
</feature>
<organism evidence="4 5">
    <name type="scientific">Amylocarpus encephaloides</name>
    <dbReference type="NCBI Taxonomy" id="45428"/>
    <lineage>
        <taxon>Eukaryota</taxon>
        <taxon>Fungi</taxon>
        <taxon>Dikarya</taxon>
        <taxon>Ascomycota</taxon>
        <taxon>Pezizomycotina</taxon>
        <taxon>Leotiomycetes</taxon>
        <taxon>Helotiales</taxon>
        <taxon>Helotiales incertae sedis</taxon>
        <taxon>Amylocarpus</taxon>
    </lineage>
</organism>
<feature type="compositionally biased region" description="Low complexity" evidence="2">
    <location>
        <begin position="180"/>
        <end position="203"/>
    </location>
</feature>
<feature type="compositionally biased region" description="Polar residues" evidence="2">
    <location>
        <begin position="62"/>
        <end position="73"/>
    </location>
</feature>
<dbReference type="GO" id="GO:0043614">
    <property type="term" value="C:multi-eIF complex"/>
    <property type="evidence" value="ECO:0007669"/>
    <property type="project" value="TreeGrafter"/>
</dbReference>
<feature type="compositionally biased region" description="Acidic residues" evidence="2">
    <location>
        <begin position="45"/>
        <end position="58"/>
    </location>
</feature>
<feature type="region of interest" description="Disordered" evidence="2">
    <location>
        <begin position="587"/>
        <end position="755"/>
    </location>
</feature>
<keyword evidence="1" id="KW-0175">Coiled coil</keyword>
<accession>A0A9P8C1U1</accession>
<dbReference type="GO" id="GO:0071540">
    <property type="term" value="C:eukaryotic translation initiation factor 3 complex, eIF3e"/>
    <property type="evidence" value="ECO:0007669"/>
    <property type="project" value="TreeGrafter"/>
</dbReference>
<feature type="region of interest" description="Disordered" evidence="2">
    <location>
        <begin position="1"/>
        <end position="230"/>
    </location>
</feature>
<evidence type="ECO:0000313" key="5">
    <source>
        <dbReference type="Proteomes" id="UP000824998"/>
    </source>
</evidence>
<evidence type="ECO:0000259" key="3">
    <source>
        <dbReference type="Pfam" id="PF22893"/>
    </source>
</evidence>
<feature type="domain" description="Ubiquitin-like" evidence="3">
    <location>
        <begin position="508"/>
        <end position="591"/>
    </location>
</feature>
<evidence type="ECO:0000256" key="2">
    <source>
        <dbReference type="SAM" id="MobiDB-lite"/>
    </source>
</evidence>
<feature type="compositionally biased region" description="Pro residues" evidence="2">
    <location>
        <begin position="590"/>
        <end position="604"/>
    </location>
</feature>
<dbReference type="GO" id="GO:0002188">
    <property type="term" value="P:translation reinitiation"/>
    <property type="evidence" value="ECO:0007669"/>
    <property type="project" value="TreeGrafter"/>
</dbReference>